<dbReference type="PROSITE" id="PS51257">
    <property type="entry name" value="PROKAR_LIPOPROTEIN"/>
    <property type="match status" value="1"/>
</dbReference>
<gene>
    <name evidence="5" type="ORF">A2527_11715</name>
</gene>
<dbReference type="PANTHER" id="PTHR45831:SF2">
    <property type="entry name" value="LD24721P"/>
    <property type="match status" value="1"/>
</dbReference>
<dbReference type="InterPro" id="IPR047150">
    <property type="entry name" value="SGT"/>
</dbReference>
<evidence type="ECO:0000313" key="6">
    <source>
        <dbReference type="Proteomes" id="UP000178449"/>
    </source>
</evidence>
<protein>
    <submittedName>
        <fullName evidence="5">Uncharacterized protein</fullName>
    </submittedName>
</protein>
<dbReference type="GO" id="GO:0006620">
    <property type="term" value="P:post-translational protein targeting to endoplasmic reticulum membrane"/>
    <property type="evidence" value="ECO:0007669"/>
    <property type="project" value="TreeGrafter"/>
</dbReference>
<evidence type="ECO:0000256" key="2">
    <source>
        <dbReference type="ARBA" id="ARBA00022803"/>
    </source>
</evidence>
<dbReference type="PANTHER" id="PTHR45831">
    <property type="entry name" value="LD24721P"/>
    <property type="match status" value="1"/>
</dbReference>
<dbReference type="InterPro" id="IPR011990">
    <property type="entry name" value="TPR-like_helical_dom_sf"/>
</dbReference>
<evidence type="ECO:0000313" key="5">
    <source>
        <dbReference type="EMBL" id="OGG93567.1"/>
    </source>
</evidence>
<dbReference type="Pfam" id="PF13431">
    <property type="entry name" value="TPR_17"/>
    <property type="match status" value="1"/>
</dbReference>
<proteinExistence type="predicted"/>
<dbReference type="GO" id="GO:0072380">
    <property type="term" value="C:TRC complex"/>
    <property type="evidence" value="ECO:0007669"/>
    <property type="project" value="TreeGrafter"/>
</dbReference>
<dbReference type="SMART" id="SM00028">
    <property type="entry name" value="TPR"/>
    <property type="match status" value="3"/>
</dbReference>
<dbReference type="EMBL" id="MFNE01000047">
    <property type="protein sequence ID" value="OGG93567.1"/>
    <property type="molecule type" value="Genomic_DNA"/>
</dbReference>
<dbReference type="STRING" id="1817772.A2527_11715"/>
<dbReference type="Pfam" id="PF13414">
    <property type="entry name" value="TPR_11"/>
    <property type="match status" value="1"/>
</dbReference>
<evidence type="ECO:0000256" key="3">
    <source>
        <dbReference type="PROSITE-ProRule" id="PRU00339"/>
    </source>
</evidence>
<evidence type="ECO:0000256" key="4">
    <source>
        <dbReference type="SAM" id="MobiDB-lite"/>
    </source>
</evidence>
<feature type="region of interest" description="Disordered" evidence="4">
    <location>
        <begin position="129"/>
        <end position="187"/>
    </location>
</feature>
<keyword evidence="2 3" id="KW-0802">TPR repeat</keyword>
<accession>A0A1F6G630</accession>
<dbReference type="AlphaFoldDB" id="A0A1F6G630"/>
<dbReference type="GO" id="GO:0060090">
    <property type="term" value="F:molecular adaptor activity"/>
    <property type="evidence" value="ECO:0007669"/>
    <property type="project" value="TreeGrafter"/>
</dbReference>
<dbReference type="SUPFAM" id="SSF48452">
    <property type="entry name" value="TPR-like"/>
    <property type="match status" value="1"/>
</dbReference>
<keyword evidence="1" id="KW-0677">Repeat</keyword>
<organism evidence="5 6">
    <name type="scientific">Candidatus Lambdaproteobacteria bacterium RIFOXYD2_FULL_50_16</name>
    <dbReference type="NCBI Taxonomy" id="1817772"/>
    <lineage>
        <taxon>Bacteria</taxon>
        <taxon>Pseudomonadati</taxon>
        <taxon>Pseudomonadota</taxon>
        <taxon>Candidatus Lambdaproteobacteria</taxon>
    </lineage>
</organism>
<name>A0A1F6G630_9PROT</name>
<feature type="repeat" description="TPR" evidence="3">
    <location>
        <begin position="61"/>
        <end position="94"/>
    </location>
</feature>
<feature type="compositionally biased region" description="Basic and acidic residues" evidence="4">
    <location>
        <begin position="131"/>
        <end position="144"/>
    </location>
</feature>
<dbReference type="InterPro" id="IPR019734">
    <property type="entry name" value="TPR_rpt"/>
</dbReference>
<comment type="caution">
    <text evidence="5">The sequence shown here is derived from an EMBL/GenBank/DDBJ whole genome shotgun (WGS) entry which is preliminary data.</text>
</comment>
<dbReference type="GO" id="GO:0016020">
    <property type="term" value="C:membrane"/>
    <property type="evidence" value="ECO:0007669"/>
    <property type="project" value="TreeGrafter"/>
</dbReference>
<feature type="repeat" description="TPR" evidence="3">
    <location>
        <begin position="27"/>
        <end position="60"/>
    </location>
</feature>
<dbReference type="Proteomes" id="UP000178449">
    <property type="component" value="Unassembled WGS sequence"/>
</dbReference>
<reference evidence="5 6" key="1">
    <citation type="journal article" date="2016" name="Nat. Commun.">
        <title>Thousands of microbial genomes shed light on interconnected biogeochemical processes in an aquifer system.</title>
        <authorList>
            <person name="Anantharaman K."/>
            <person name="Brown C.T."/>
            <person name="Hug L.A."/>
            <person name="Sharon I."/>
            <person name="Castelle C.J."/>
            <person name="Probst A.J."/>
            <person name="Thomas B.C."/>
            <person name="Singh A."/>
            <person name="Wilkins M.J."/>
            <person name="Karaoz U."/>
            <person name="Brodie E.L."/>
            <person name="Williams K.H."/>
            <person name="Hubbard S.S."/>
            <person name="Banfield J.F."/>
        </authorList>
    </citation>
    <scope>NUCLEOTIDE SEQUENCE [LARGE SCALE GENOMIC DNA]</scope>
</reference>
<dbReference type="Gene3D" id="1.25.40.10">
    <property type="entry name" value="Tetratricopeptide repeat domain"/>
    <property type="match status" value="1"/>
</dbReference>
<dbReference type="PROSITE" id="PS50005">
    <property type="entry name" value="TPR"/>
    <property type="match status" value="2"/>
</dbReference>
<sequence length="187" mass="21910">MKHILLILWVLLVLGGCSSQEELKLGALQHFNRGNEHFERLDYKRALEEYEQAIALFDEQPSFHYNLGLCYYNLVLYERAEFTFRRATELNPEFGEAWYNLALTLDKLDKSDEAFSAFDRYQQVNRKKKQVAQDKIAKEEEQKLPPRAKLLGQEEPKKNKLPQKGDPIPPVQRLGEEKPSKTNSRQK</sequence>
<evidence type="ECO:0000256" key="1">
    <source>
        <dbReference type="ARBA" id="ARBA00022737"/>
    </source>
</evidence>